<name>A0A6M4JBW7_9MOLU</name>
<evidence type="ECO:0000256" key="2">
    <source>
        <dbReference type="ARBA" id="ARBA00022679"/>
    </source>
</evidence>
<gene>
    <name evidence="7" type="primary">ackA</name>
    <name evidence="9" type="ORF">HLA92_03165</name>
</gene>
<comment type="function">
    <text evidence="7">Catalyzes the formation of acetyl phosphate from acetate and ATP. Can also catalyze the reverse reaction.</text>
</comment>
<comment type="pathway">
    <text evidence="7">Metabolic intermediate biosynthesis; acetyl-CoA biosynthesis; acetyl-CoA from acetate: step 1/2.</text>
</comment>
<comment type="subcellular location">
    <subcellularLocation>
        <location evidence="7">Cytoplasm</location>
    </subcellularLocation>
</comment>
<evidence type="ECO:0000256" key="6">
    <source>
        <dbReference type="ARBA" id="ARBA00022840"/>
    </source>
</evidence>
<comment type="similarity">
    <text evidence="1 7 8">Belongs to the acetokinase family.</text>
</comment>
<dbReference type="GO" id="GO:0006083">
    <property type="term" value="P:acetate metabolic process"/>
    <property type="evidence" value="ECO:0007669"/>
    <property type="project" value="TreeGrafter"/>
</dbReference>
<dbReference type="PROSITE" id="PS01075">
    <property type="entry name" value="ACETATE_KINASE_1"/>
    <property type="match status" value="1"/>
</dbReference>
<keyword evidence="4 7" id="KW-0547">Nucleotide-binding</keyword>
<evidence type="ECO:0000313" key="9">
    <source>
        <dbReference type="EMBL" id="QJR44410.1"/>
    </source>
</evidence>
<dbReference type="NCBIfam" id="TIGR00016">
    <property type="entry name" value="ackA"/>
    <property type="match status" value="1"/>
</dbReference>
<evidence type="ECO:0000256" key="3">
    <source>
        <dbReference type="ARBA" id="ARBA00022723"/>
    </source>
</evidence>
<dbReference type="Pfam" id="PF00871">
    <property type="entry name" value="Acetate_kinase"/>
    <property type="match status" value="1"/>
</dbReference>
<dbReference type="PANTHER" id="PTHR21060">
    <property type="entry name" value="ACETATE KINASE"/>
    <property type="match status" value="1"/>
</dbReference>
<dbReference type="KEGG" id="mmio:HLA92_03165"/>
<keyword evidence="7" id="KW-0460">Magnesium</keyword>
<dbReference type="Gene3D" id="3.30.420.40">
    <property type="match status" value="2"/>
</dbReference>
<dbReference type="EC" id="2.7.2.1" evidence="7"/>
<keyword evidence="2 7" id="KW-0808">Transferase</keyword>
<dbReference type="AlphaFoldDB" id="A0A6M4JBW7"/>
<reference evidence="9 10" key="1">
    <citation type="submission" date="2020-05" db="EMBL/GenBank/DDBJ databases">
        <title>Novel Mycoplasma species detected in Mirounga angustirostris (northern elephant seal) from the USA.</title>
        <authorList>
            <person name="Volokhov D.V."/>
        </authorList>
    </citation>
    <scope>NUCLEOTIDE SEQUENCE [LARGE SCALE GENOMIC DNA]</scope>
    <source>
        <strain evidence="9 10">Mirounga ES2806-NAS</strain>
    </source>
</reference>
<feature type="binding site" evidence="7">
    <location>
        <position position="89"/>
    </location>
    <ligand>
        <name>substrate</name>
    </ligand>
</feature>
<feature type="binding site" evidence="7">
    <location>
        <position position="16"/>
    </location>
    <ligand>
        <name>ATP</name>
        <dbReference type="ChEBI" id="CHEBI:30616"/>
    </ligand>
</feature>
<dbReference type="UniPathway" id="UPA00340">
    <property type="reaction ID" value="UER00458"/>
</dbReference>
<feature type="binding site" evidence="7">
    <location>
        <begin position="327"/>
        <end position="331"/>
    </location>
    <ligand>
        <name>ATP</name>
        <dbReference type="ChEBI" id="CHEBI:30616"/>
    </ligand>
</feature>
<dbReference type="NCBIfam" id="NF005520">
    <property type="entry name" value="PRK07157.1"/>
    <property type="match status" value="1"/>
</dbReference>
<feature type="site" description="Transition state stabilizer" evidence="7">
    <location>
        <position position="178"/>
    </location>
</feature>
<dbReference type="InterPro" id="IPR043129">
    <property type="entry name" value="ATPase_NBD"/>
</dbReference>
<dbReference type="SUPFAM" id="SSF53067">
    <property type="entry name" value="Actin-like ATPase domain"/>
    <property type="match status" value="2"/>
</dbReference>
<dbReference type="PANTHER" id="PTHR21060:SF15">
    <property type="entry name" value="ACETATE KINASE-RELATED"/>
    <property type="match status" value="1"/>
</dbReference>
<dbReference type="InterPro" id="IPR000890">
    <property type="entry name" value="Aliphatic_acid_kin_short-chain"/>
</dbReference>
<dbReference type="PRINTS" id="PR00471">
    <property type="entry name" value="ACETATEKNASE"/>
</dbReference>
<dbReference type="GO" id="GO:0008776">
    <property type="term" value="F:acetate kinase activity"/>
    <property type="evidence" value="ECO:0007669"/>
    <property type="project" value="UniProtKB-UniRule"/>
</dbReference>
<feature type="active site" description="Proton donor/acceptor" evidence="7">
    <location>
        <position position="146"/>
    </location>
</feature>
<comment type="cofactor">
    <cofactor evidence="7">
        <name>Mg(2+)</name>
        <dbReference type="ChEBI" id="CHEBI:18420"/>
    </cofactor>
    <cofactor evidence="7">
        <name>Mn(2+)</name>
        <dbReference type="ChEBI" id="CHEBI:29035"/>
    </cofactor>
    <text evidence="7">Mg(2+). Can also accept Mn(2+).</text>
</comment>
<evidence type="ECO:0000256" key="7">
    <source>
        <dbReference type="HAMAP-Rule" id="MF_00020"/>
    </source>
</evidence>
<comment type="catalytic activity">
    <reaction evidence="7">
        <text>acetate + ATP = acetyl phosphate + ADP</text>
        <dbReference type="Rhea" id="RHEA:11352"/>
        <dbReference type="ChEBI" id="CHEBI:22191"/>
        <dbReference type="ChEBI" id="CHEBI:30089"/>
        <dbReference type="ChEBI" id="CHEBI:30616"/>
        <dbReference type="ChEBI" id="CHEBI:456216"/>
        <dbReference type="EC" id="2.7.2.1"/>
    </reaction>
</comment>
<accession>A0A6M4JBW7</accession>
<dbReference type="GO" id="GO:0005524">
    <property type="term" value="F:ATP binding"/>
    <property type="evidence" value="ECO:0007669"/>
    <property type="project" value="UniProtKB-KW"/>
</dbReference>
<comment type="subunit">
    <text evidence="7">Homodimer.</text>
</comment>
<dbReference type="InterPro" id="IPR023865">
    <property type="entry name" value="Aliphatic_acid_kinase_CS"/>
</dbReference>
<feature type="binding site" evidence="7">
    <location>
        <begin position="204"/>
        <end position="208"/>
    </location>
    <ligand>
        <name>ATP</name>
        <dbReference type="ChEBI" id="CHEBI:30616"/>
    </ligand>
</feature>
<keyword evidence="7" id="KW-0963">Cytoplasm</keyword>
<dbReference type="RefSeq" id="WP_171113461.1">
    <property type="nucleotide sequence ID" value="NZ_CP053097.1"/>
</dbReference>
<evidence type="ECO:0000256" key="8">
    <source>
        <dbReference type="RuleBase" id="RU003835"/>
    </source>
</evidence>
<proteinExistence type="inferred from homology"/>
<keyword evidence="6 7" id="KW-0067">ATP-binding</keyword>
<organism evidence="9 10">
    <name type="scientific">Mycoplasma miroungirhinis</name>
    <dbReference type="NCBI Taxonomy" id="754516"/>
    <lineage>
        <taxon>Bacteria</taxon>
        <taxon>Bacillati</taxon>
        <taxon>Mycoplasmatota</taxon>
        <taxon>Mollicutes</taxon>
        <taxon>Mycoplasmataceae</taxon>
        <taxon>Mycoplasma</taxon>
    </lineage>
</organism>
<feature type="binding site" evidence="7">
    <location>
        <position position="9"/>
    </location>
    <ligand>
        <name>Mg(2+)</name>
        <dbReference type="ChEBI" id="CHEBI:18420"/>
    </ligand>
</feature>
<feature type="site" description="Transition state stabilizer" evidence="7">
    <location>
        <position position="237"/>
    </location>
</feature>
<feature type="binding site" evidence="7">
    <location>
        <position position="380"/>
    </location>
    <ligand>
        <name>Mg(2+)</name>
        <dbReference type="ChEBI" id="CHEBI:18420"/>
    </ligand>
</feature>
<dbReference type="InterPro" id="IPR004372">
    <property type="entry name" value="Ac/propionate_kinase"/>
</dbReference>
<protein>
    <recommendedName>
        <fullName evidence="7">Acetate kinase</fullName>
        <ecNumber evidence="7">2.7.2.1</ecNumber>
    </recommendedName>
    <alternativeName>
        <fullName evidence="7">Acetokinase</fullName>
    </alternativeName>
</protein>
<dbReference type="Proteomes" id="UP000502118">
    <property type="component" value="Chromosome"/>
</dbReference>
<dbReference type="GO" id="GO:0006085">
    <property type="term" value="P:acetyl-CoA biosynthetic process"/>
    <property type="evidence" value="ECO:0007669"/>
    <property type="project" value="UniProtKB-UniRule"/>
</dbReference>
<sequence length="394" mass="43773">MSNKILVINAGSSSIKWSLFNEEDLNLLASGLAERIHVDGNLVCKFSGQVFEKKVGLKDHEEAVKEILQQWSENNIVESINDIKVVGFRVVNAGPDLMKSTIITDDVLFEIHKNTKLAPLHNPGAIQSIKAFQKLLPSAQLTMSVDTGFHATIPKINYSYAIDKDLAKEYSIRKYGFHGLSHRFVTLKLQEILNKEKVNFVNLHLGNGSSLCAIKDSQSIDTTMGFTPLSGVMMGTRSGDVDPSIVLYLSKELNIDVQAATDILNKKSGLLGVSGISNDMRDLEKVQLTNENARFALDLFAQKSADYLALYLNKIGRKADAIVFTAGIGENDPLTRQNIINRIHSYNIKLSEKNTERFDKWSLISADDSEIPVFVIRTNEELMIASDAKELTKK</sequence>
<keyword evidence="3 7" id="KW-0479">Metal-binding</keyword>
<dbReference type="PIRSF" id="PIRSF000722">
    <property type="entry name" value="Acetate_prop_kin"/>
    <property type="match status" value="1"/>
</dbReference>
<evidence type="ECO:0000256" key="4">
    <source>
        <dbReference type="ARBA" id="ARBA00022741"/>
    </source>
</evidence>
<dbReference type="GO" id="GO:0005737">
    <property type="term" value="C:cytoplasm"/>
    <property type="evidence" value="ECO:0007669"/>
    <property type="project" value="UniProtKB-SubCell"/>
</dbReference>
<dbReference type="HAMAP" id="MF_00020">
    <property type="entry name" value="Acetate_kinase"/>
    <property type="match status" value="1"/>
</dbReference>
<dbReference type="EMBL" id="CP053097">
    <property type="protein sequence ID" value="QJR44410.1"/>
    <property type="molecule type" value="Genomic_DNA"/>
</dbReference>
<dbReference type="GO" id="GO:0000287">
    <property type="term" value="F:magnesium ion binding"/>
    <property type="evidence" value="ECO:0007669"/>
    <property type="project" value="UniProtKB-UniRule"/>
</dbReference>
<keyword evidence="10" id="KW-1185">Reference proteome</keyword>
<evidence type="ECO:0000256" key="5">
    <source>
        <dbReference type="ARBA" id="ARBA00022777"/>
    </source>
</evidence>
<feature type="binding site" evidence="7">
    <location>
        <begin position="279"/>
        <end position="281"/>
    </location>
    <ligand>
        <name>ATP</name>
        <dbReference type="ChEBI" id="CHEBI:30616"/>
    </ligand>
</feature>
<evidence type="ECO:0000313" key="10">
    <source>
        <dbReference type="Proteomes" id="UP000502118"/>
    </source>
</evidence>
<evidence type="ECO:0000256" key="1">
    <source>
        <dbReference type="ARBA" id="ARBA00008748"/>
    </source>
</evidence>
<keyword evidence="5 7" id="KW-0418">Kinase</keyword>